<dbReference type="Proteomes" id="UP000887563">
    <property type="component" value="Unplaced"/>
</dbReference>
<dbReference type="SUPFAM" id="SSF57850">
    <property type="entry name" value="RING/U-box"/>
    <property type="match status" value="1"/>
</dbReference>
<keyword evidence="1 3" id="KW-0479">Metal-binding</keyword>
<feature type="domain" description="RING-type" evidence="4">
    <location>
        <begin position="4"/>
        <end position="42"/>
    </location>
</feature>
<name>A0A914NL34_MELIC</name>
<evidence type="ECO:0000256" key="3">
    <source>
        <dbReference type="PROSITE-ProRule" id="PRU00175"/>
    </source>
</evidence>
<reference evidence="6" key="1">
    <citation type="submission" date="2022-11" db="UniProtKB">
        <authorList>
            <consortium name="WormBaseParasite"/>
        </authorList>
    </citation>
    <scope>IDENTIFICATION</scope>
</reference>
<sequence>MESCILCGNELSASQPSLATSCLHKFHLNCIVPYFINNNNCPALGCDSVAAKEIEIGWDCFFRYKSRVIFIRKRLDELSRMRLKSARLDKI</sequence>
<dbReference type="PROSITE" id="PS50089">
    <property type="entry name" value="ZF_RING_2"/>
    <property type="match status" value="1"/>
</dbReference>
<keyword evidence="5" id="KW-1185">Reference proteome</keyword>
<dbReference type="WBParaSite" id="Minc3s07533g41241">
    <property type="protein sequence ID" value="Minc3s07533g41241"/>
    <property type="gene ID" value="Minc3s07533g41241"/>
</dbReference>
<keyword evidence="2" id="KW-0862">Zinc</keyword>
<evidence type="ECO:0000313" key="5">
    <source>
        <dbReference type="Proteomes" id="UP000887563"/>
    </source>
</evidence>
<evidence type="ECO:0000256" key="1">
    <source>
        <dbReference type="ARBA" id="ARBA00022771"/>
    </source>
</evidence>
<protein>
    <submittedName>
        <fullName evidence="6">RING-type domain-containing protein</fullName>
    </submittedName>
</protein>
<keyword evidence="1 3" id="KW-0863">Zinc-finger</keyword>
<dbReference type="InterPro" id="IPR013083">
    <property type="entry name" value="Znf_RING/FYVE/PHD"/>
</dbReference>
<dbReference type="AlphaFoldDB" id="A0A914NL34"/>
<evidence type="ECO:0000259" key="4">
    <source>
        <dbReference type="PROSITE" id="PS50089"/>
    </source>
</evidence>
<evidence type="ECO:0000256" key="2">
    <source>
        <dbReference type="ARBA" id="ARBA00022833"/>
    </source>
</evidence>
<dbReference type="Gene3D" id="3.30.40.10">
    <property type="entry name" value="Zinc/RING finger domain, C3HC4 (zinc finger)"/>
    <property type="match status" value="1"/>
</dbReference>
<dbReference type="GO" id="GO:0008270">
    <property type="term" value="F:zinc ion binding"/>
    <property type="evidence" value="ECO:0007669"/>
    <property type="project" value="UniProtKB-KW"/>
</dbReference>
<evidence type="ECO:0000313" key="6">
    <source>
        <dbReference type="WBParaSite" id="Minc3s07533g41241"/>
    </source>
</evidence>
<dbReference type="Pfam" id="PF13639">
    <property type="entry name" value="zf-RING_2"/>
    <property type="match status" value="1"/>
</dbReference>
<dbReference type="InterPro" id="IPR001841">
    <property type="entry name" value="Znf_RING"/>
</dbReference>
<accession>A0A914NL34</accession>
<organism evidence="5 6">
    <name type="scientific">Meloidogyne incognita</name>
    <name type="common">Southern root-knot nematode worm</name>
    <name type="synonym">Oxyuris incognita</name>
    <dbReference type="NCBI Taxonomy" id="6306"/>
    <lineage>
        <taxon>Eukaryota</taxon>
        <taxon>Metazoa</taxon>
        <taxon>Ecdysozoa</taxon>
        <taxon>Nematoda</taxon>
        <taxon>Chromadorea</taxon>
        <taxon>Rhabditida</taxon>
        <taxon>Tylenchina</taxon>
        <taxon>Tylenchomorpha</taxon>
        <taxon>Tylenchoidea</taxon>
        <taxon>Meloidogynidae</taxon>
        <taxon>Meloidogyninae</taxon>
        <taxon>Meloidogyne</taxon>
        <taxon>Meloidogyne incognita group</taxon>
    </lineage>
</organism>
<proteinExistence type="predicted"/>